<dbReference type="SUPFAM" id="SSF53098">
    <property type="entry name" value="Ribonuclease H-like"/>
    <property type="match status" value="1"/>
</dbReference>
<feature type="compositionally biased region" description="Polar residues" evidence="6">
    <location>
        <begin position="39"/>
        <end position="51"/>
    </location>
</feature>
<dbReference type="EMBL" id="JAAPAO010001013">
    <property type="protein sequence ID" value="KAF4651738.1"/>
    <property type="molecule type" value="Genomic_DNA"/>
</dbReference>
<evidence type="ECO:0000256" key="2">
    <source>
        <dbReference type="ARBA" id="ARBA00022723"/>
    </source>
</evidence>
<keyword evidence="5" id="KW-0539">Nucleus</keyword>
<feature type="region of interest" description="Disordered" evidence="6">
    <location>
        <begin position="353"/>
        <end position="404"/>
    </location>
</feature>
<evidence type="ECO:0000256" key="4">
    <source>
        <dbReference type="ARBA" id="ARBA00022833"/>
    </source>
</evidence>
<evidence type="ECO:0000313" key="9">
    <source>
        <dbReference type="Proteomes" id="UP000591131"/>
    </source>
</evidence>
<protein>
    <recommendedName>
        <fullName evidence="7">HAT C-terminal dimerisation domain-containing protein</fullName>
    </recommendedName>
</protein>
<dbReference type="InterPro" id="IPR012337">
    <property type="entry name" value="RNaseH-like_sf"/>
</dbReference>
<evidence type="ECO:0000256" key="1">
    <source>
        <dbReference type="ARBA" id="ARBA00004123"/>
    </source>
</evidence>
<name>A0A7J6KWX0_PERCH</name>
<evidence type="ECO:0000313" key="8">
    <source>
        <dbReference type="EMBL" id="KAF4651738.1"/>
    </source>
</evidence>
<dbReference type="Pfam" id="PF05699">
    <property type="entry name" value="Dimer_Tnp_hAT"/>
    <property type="match status" value="1"/>
</dbReference>
<comment type="subcellular location">
    <subcellularLocation>
        <location evidence="1">Nucleus</location>
    </subcellularLocation>
</comment>
<feature type="domain" description="HAT C-terminal dimerisation" evidence="7">
    <location>
        <begin position="718"/>
        <end position="780"/>
    </location>
</feature>
<keyword evidence="2" id="KW-0479">Metal-binding</keyword>
<reference evidence="8 9" key="1">
    <citation type="submission" date="2020-04" db="EMBL/GenBank/DDBJ databases">
        <title>Perkinsus chesapeaki whole genome sequence.</title>
        <authorList>
            <person name="Bogema D.R."/>
        </authorList>
    </citation>
    <scope>NUCLEOTIDE SEQUENCE [LARGE SCALE GENOMIC DNA]</scope>
    <source>
        <strain evidence="8">ATCC PRA-425</strain>
    </source>
</reference>
<proteinExistence type="predicted"/>
<feature type="compositionally biased region" description="Acidic residues" evidence="6">
    <location>
        <begin position="392"/>
        <end position="404"/>
    </location>
</feature>
<feature type="region of interest" description="Disordered" evidence="6">
    <location>
        <begin position="1"/>
        <end position="61"/>
    </location>
</feature>
<comment type="caution">
    <text evidence="8">The sequence shown here is derived from an EMBL/GenBank/DDBJ whole genome shotgun (WGS) entry which is preliminary data.</text>
</comment>
<evidence type="ECO:0000256" key="6">
    <source>
        <dbReference type="SAM" id="MobiDB-lite"/>
    </source>
</evidence>
<keyword evidence="9" id="KW-1185">Reference proteome</keyword>
<evidence type="ECO:0000259" key="7">
    <source>
        <dbReference type="Pfam" id="PF05699"/>
    </source>
</evidence>
<organism evidence="8 9">
    <name type="scientific">Perkinsus chesapeaki</name>
    <name type="common">Clam parasite</name>
    <name type="synonym">Perkinsus andrewsi</name>
    <dbReference type="NCBI Taxonomy" id="330153"/>
    <lineage>
        <taxon>Eukaryota</taxon>
        <taxon>Sar</taxon>
        <taxon>Alveolata</taxon>
        <taxon>Perkinsozoa</taxon>
        <taxon>Perkinsea</taxon>
        <taxon>Perkinsida</taxon>
        <taxon>Perkinsidae</taxon>
        <taxon>Perkinsus</taxon>
    </lineage>
</organism>
<dbReference type="InterPro" id="IPR052035">
    <property type="entry name" value="ZnF_BED_domain_contain"/>
</dbReference>
<evidence type="ECO:0000256" key="3">
    <source>
        <dbReference type="ARBA" id="ARBA00022771"/>
    </source>
</evidence>
<dbReference type="GO" id="GO:0008270">
    <property type="term" value="F:zinc ion binding"/>
    <property type="evidence" value="ECO:0007669"/>
    <property type="project" value="UniProtKB-KW"/>
</dbReference>
<evidence type="ECO:0000256" key="5">
    <source>
        <dbReference type="ARBA" id="ARBA00023242"/>
    </source>
</evidence>
<keyword evidence="4" id="KW-0862">Zinc</keyword>
<dbReference type="GO" id="GO:0046983">
    <property type="term" value="F:protein dimerization activity"/>
    <property type="evidence" value="ECO:0007669"/>
    <property type="project" value="InterPro"/>
</dbReference>
<sequence>STPGLPPGLGGTQNRKKMKETVAGTPITKRCREEPESGGATSPDTVNSSPKAKNPKKGNSEHCDGFDKFNTYFRKENDGKNAVCLKCKKRLSLNKGYSSLKTHPCYKKATQPAAAAQKPTFMQKFLTDGDFKKITDLIVQMIVLDGLPLCTVDRQGFVALVKYLTASRGGKDYKIPSRRQIGRLLDDQLQDRIENAKNILQKQSVVSITADSWQRKSNQSVMGVVVHHCPEDQEQPTKTVMKSTIIGLEEITEDHTAVNLADVIYKTLLKMEIVAFVVTDSGSDIRRAATKLLLGSRKAEDKDKADLNDAEPDLDRRYRLNNMVCWLPCAGHRLHLAVSNALKLFVGAVHKENAPEVDQNNNREDTPGNNQNQDRDDDENANHHDAVYSDQEGSEPDDEWSPEDDAAWLDGLEAKKTSRNQHRIHNVLTKCRKMLTMLRVSGKAAKLMEDVRGELPEVGKPNMNYMIDTPTRWNSTLAMVENVLKNELSFDAFQSKIKNSKINGQIFDTVLEYAFEPKDYYSMRDIVKVLRPFSEACKYLAATHYPTLPRLYSVVGFLKSFLQDDSINRDNETCFYQNLQKLLVPEVEKYFQYTKTNKWVRAGNYLLPETRNVTYPQYAKVTDEEGREAVIKCINDMNWDEDMPEEEENTDIEHADEEEDDVFASFATRARRKQPIARVGDDEDKTARLRAQLGIYETRARTLEDTYKGPLREPCKYTQFWQAAADLGEVQRLALILGSVPTTSISSESCFSVATNIARNRRRRLTPHRLRSLVILRDMM</sequence>
<dbReference type="InterPro" id="IPR008906">
    <property type="entry name" value="HATC_C_dom"/>
</dbReference>
<gene>
    <name evidence="8" type="ORF">FOL47_000212</name>
</gene>
<dbReference type="Proteomes" id="UP000591131">
    <property type="component" value="Unassembled WGS sequence"/>
</dbReference>
<dbReference type="SUPFAM" id="SSF140996">
    <property type="entry name" value="Hermes dimerisation domain"/>
    <property type="match status" value="1"/>
</dbReference>
<dbReference type="GO" id="GO:0005634">
    <property type="term" value="C:nucleus"/>
    <property type="evidence" value="ECO:0007669"/>
    <property type="project" value="UniProtKB-SubCell"/>
</dbReference>
<dbReference type="AlphaFoldDB" id="A0A7J6KWX0"/>
<dbReference type="OrthoDB" id="1718237at2759"/>
<dbReference type="PANTHER" id="PTHR46481">
    <property type="entry name" value="ZINC FINGER BED DOMAIN-CONTAINING PROTEIN 4"/>
    <property type="match status" value="1"/>
</dbReference>
<accession>A0A7J6KWX0</accession>
<feature type="non-terminal residue" evidence="8">
    <location>
        <position position="780"/>
    </location>
</feature>
<dbReference type="PANTHER" id="PTHR46481:SF10">
    <property type="entry name" value="ZINC FINGER BED DOMAIN-CONTAINING PROTEIN 39"/>
    <property type="match status" value="1"/>
</dbReference>
<keyword evidence="3" id="KW-0863">Zinc-finger</keyword>